<dbReference type="OrthoDB" id="5854685at2759"/>
<dbReference type="InterPro" id="IPR050713">
    <property type="entry name" value="RTP_Phos/Ushers"/>
</dbReference>
<gene>
    <name evidence="17" type="ORF">PSYICH_LOCUS5263</name>
</gene>
<evidence type="ECO:0000256" key="2">
    <source>
        <dbReference type="ARBA" id="ARBA00013064"/>
    </source>
</evidence>
<dbReference type="Proteomes" id="UP001153636">
    <property type="component" value="Chromosome 16"/>
</dbReference>
<evidence type="ECO:0000313" key="18">
    <source>
        <dbReference type="Proteomes" id="UP001153636"/>
    </source>
</evidence>
<keyword evidence="8 12" id="KW-0472">Membrane</keyword>
<evidence type="ECO:0000259" key="14">
    <source>
        <dbReference type="PROSITE" id="PS50055"/>
    </source>
</evidence>
<dbReference type="PROSITE" id="PS50055">
    <property type="entry name" value="TYR_PHOSPHATASE_PTP"/>
    <property type="match status" value="1"/>
</dbReference>
<dbReference type="SMART" id="SM00404">
    <property type="entry name" value="PTPc_motif"/>
    <property type="match status" value="1"/>
</dbReference>
<comment type="catalytic activity">
    <reaction evidence="10">
        <text>O-phospho-L-tyrosyl-[protein] + H2O = L-tyrosyl-[protein] + phosphate</text>
        <dbReference type="Rhea" id="RHEA:10684"/>
        <dbReference type="Rhea" id="RHEA-COMP:10136"/>
        <dbReference type="Rhea" id="RHEA-COMP:20101"/>
        <dbReference type="ChEBI" id="CHEBI:15377"/>
        <dbReference type="ChEBI" id="CHEBI:43474"/>
        <dbReference type="ChEBI" id="CHEBI:46858"/>
        <dbReference type="ChEBI" id="CHEBI:61978"/>
        <dbReference type="EC" id="3.1.3.48"/>
    </reaction>
</comment>
<keyword evidence="6" id="KW-0904">Protein phosphatase</keyword>
<dbReference type="GO" id="GO:0016020">
    <property type="term" value="C:membrane"/>
    <property type="evidence" value="ECO:0007669"/>
    <property type="project" value="UniProtKB-SubCell"/>
</dbReference>
<dbReference type="SUPFAM" id="SSF52799">
    <property type="entry name" value="(Phosphotyrosine protein) phosphatases II"/>
    <property type="match status" value="1"/>
</dbReference>
<feature type="region of interest" description="Disordered" evidence="11">
    <location>
        <begin position="1437"/>
        <end position="1460"/>
    </location>
</feature>
<keyword evidence="9" id="KW-0325">Glycoprotein</keyword>
<dbReference type="SMART" id="SM00060">
    <property type="entry name" value="FN3"/>
    <property type="match status" value="5"/>
</dbReference>
<dbReference type="Gene3D" id="2.60.40.10">
    <property type="entry name" value="Immunoglobulins"/>
    <property type="match status" value="3"/>
</dbReference>
<dbReference type="InterPro" id="IPR003961">
    <property type="entry name" value="FN3_dom"/>
</dbReference>
<keyword evidence="7 12" id="KW-1133">Transmembrane helix</keyword>
<feature type="domain" description="Tyrosine-protein phosphatase" evidence="14">
    <location>
        <begin position="1157"/>
        <end position="1418"/>
    </location>
</feature>
<proteinExistence type="predicted"/>
<protein>
    <recommendedName>
        <fullName evidence="2">protein-tyrosine-phosphatase</fullName>
        <ecNumber evidence="2">3.1.3.48</ecNumber>
    </recommendedName>
</protein>
<organism evidence="17 18">
    <name type="scientific">Psylliodes chrysocephalus</name>
    <dbReference type="NCBI Taxonomy" id="3402493"/>
    <lineage>
        <taxon>Eukaryota</taxon>
        <taxon>Metazoa</taxon>
        <taxon>Ecdysozoa</taxon>
        <taxon>Arthropoda</taxon>
        <taxon>Hexapoda</taxon>
        <taxon>Insecta</taxon>
        <taxon>Pterygota</taxon>
        <taxon>Neoptera</taxon>
        <taxon>Endopterygota</taxon>
        <taxon>Coleoptera</taxon>
        <taxon>Polyphaga</taxon>
        <taxon>Cucujiformia</taxon>
        <taxon>Chrysomeloidea</taxon>
        <taxon>Chrysomelidae</taxon>
        <taxon>Galerucinae</taxon>
        <taxon>Alticini</taxon>
        <taxon>Psylliodes</taxon>
    </lineage>
</organism>
<comment type="subcellular location">
    <subcellularLocation>
        <location evidence="1">Membrane</location>
        <topology evidence="1">Single-pass membrane protein</topology>
    </subcellularLocation>
</comment>
<evidence type="ECO:0000256" key="12">
    <source>
        <dbReference type="SAM" id="Phobius"/>
    </source>
</evidence>
<evidence type="ECO:0000256" key="10">
    <source>
        <dbReference type="ARBA" id="ARBA00051722"/>
    </source>
</evidence>
<evidence type="ECO:0000256" key="5">
    <source>
        <dbReference type="ARBA" id="ARBA00022801"/>
    </source>
</evidence>
<keyword evidence="18" id="KW-1185">Reference proteome</keyword>
<feature type="domain" description="Fibronectin type-III" evidence="16">
    <location>
        <begin position="430"/>
        <end position="537"/>
    </location>
</feature>
<dbReference type="GO" id="GO:0004725">
    <property type="term" value="F:protein tyrosine phosphatase activity"/>
    <property type="evidence" value="ECO:0007669"/>
    <property type="project" value="UniProtKB-EC"/>
</dbReference>
<dbReference type="PROSITE" id="PS50056">
    <property type="entry name" value="TYR_PHOSPHATASE_2"/>
    <property type="match status" value="1"/>
</dbReference>
<dbReference type="EMBL" id="OV651828">
    <property type="protein sequence ID" value="CAH1104090.1"/>
    <property type="molecule type" value="Genomic_DNA"/>
</dbReference>
<dbReference type="CDD" id="cd00063">
    <property type="entry name" value="FN3"/>
    <property type="match status" value="1"/>
</dbReference>
<dbReference type="InterPro" id="IPR000242">
    <property type="entry name" value="PTP_cat"/>
</dbReference>
<dbReference type="CDD" id="cd00047">
    <property type="entry name" value="PTPc"/>
    <property type="match status" value="1"/>
</dbReference>
<dbReference type="InterPro" id="IPR013783">
    <property type="entry name" value="Ig-like_fold"/>
</dbReference>
<dbReference type="InterPro" id="IPR029021">
    <property type="entry name" value="Prot-tyrosine_phosphatase-like"/>
</dbReference>
<feature type="chain" id="PRO_5040131185" description="protein-tyrosine-phosphatase" evidence="13">
    <location>
        <begin position="19"/>
        <end position="1460"/>
    </location>
</feature>
<dbReference type="GO" id="GO:0048666">
    <property type="term" value="P:neuron development"/>
    <property type="evidence" value="ECO:0007669"/>
    <property type="project" value="UniProtKB-ARBA"/>
</dbReference>
<dbReference type="PANTHER" id="PTHR46957:SF3">
    <property type="entry name" value="CYTOKINE RECEPTOR"/>
    <property type="match status" value="1"/>
</dbReference>
<dbReference type="Pfam" id="PF00041">
    <property type="entry name" value="fn3"/>
    <property type="match status" value="2"/>
</dbReference>
<dbReference type="PROSITE" id="PS00383">
    <property type="entry name" value="TYR_PHOSPHATASE_1"/>
    <property type="match status" value="1"/>
</dbReference>
<dbReference type="InterPro" id="IPR000387">
    <property type="entry name" value="Tyr_Pase_dom"/>
</dbReference>
<dbReference type="EC" id="3.1.3.48" evidence="2"/>
<evidence type="ECO:0000256" key="11">
    <source>
        <dbReference type="SAM" id="MobiDB-lite"/>
    </source>
</evidence>
<evidence type="ECO:0000259" key="16">
    <source>
        <dbReference type="PROSITE" id="PS50853"/>
    </source>
</evidence>
<evidence type="ECO:0000256" key="7">
    <source>
        <dbReference type="ARBA" id="ARBA00022989"/>
    </source>
</evidence>
<dbReference type="InterPro" id="IPR016130">
    <property type="entry name" value="Tyr_Pase_AS"/>
</dbReference>
<sequence>MRQRLVFLLVCCVCDVISKTKYFTTEDDLSFTPTEKYVDATDIDTSDISFTVKSTASLNDDIEESTSPISVPKLSKITEATTEVVNVSDKISKDFIYSASNSIPTTEKLTSSTTLMISNATVTGVSTSTTDIPPIITTIPYPHRSFTLKNTASLNNDIEESTSPISVPKLSKYRIENPQITKATTEVVNVSDEISIPTTEKLTSSTTLMVTGVSTSTTDIPPISTTTANPQRICSAPKLNYSDLQIFWDNDSNEDKCVKTNITFDCTRISDGGGYVNATYNLADTKNYAVLDKDSLNLQIGYQYNCISEFRDEENVVVSDSTSMIVPPGSLKINVTTNNLTVAWNAPFINQTLAYTVSIKLLRSHHYVPNECENGDGSMFNYTTNNTYFLITDYLPDYDYVVNVSTTFWDIHTYNREDCFMTTPTAAPDSPANVSVEEYVNAKNEKEYTLHWKMPCHSNGKIQKYHVKITNLNESKVVDDEDVPNSSNETDCKLNLTNLAKQSIFNYELYAVGANNEHGKSFKGTFATASNVIPAPVVTSIDIGSTYFIIEWTMPNISVGNPNVYTFDIEIENRGPRYRLKENCTINPNHHEVIHNETSYNYTSASPYYLYNVTVTVSSSETNVNSSGYVIVETTSSVPDPPDNLTLNVNEHTLFSELNWEMPCNVNGLISNFNVVVSERYSEDSTENRTTYPKKSNESTMNIQLQPSHMYEISVSILLDDGLEGKRAIVNYTTPIGFPGIPILNVSNVSNTSFVIEWLPPIEKTGPIQYYELNITSLGPLYNVPMECRTHDDDVFKIIGVKSPTSYSHSTALAYNRYIVRIRANTLKGYGNFSIAEFDTTEGVPETVRNVGYTINNNLTEEYDATVSITFDRPCHTYGIIKNYSIEYHGMRKSYPDDHGRMVINANDSKFVFKLQPEYNYTYDIWSSNRFLKNVTEGYFNSPAGVPTFNASISIPIDSISTENAKIVLRKDYFSQNNGDVRYIALLLRETMSHPNHNFSKWNSKDWPAPQAGVQQLTDCFWNPFETSSNATFVIGTESYCKPDCRCNNRPLKDDTTYHLTIRVFTSNFYRDGISISFQTDKLSQVAVILGVIFGILFFAIVAIIGLYVWKKQLYRKLSFIYSKKPSDKPPVTNSTAIVPKKFIQYFKNSQSKPEFLKGQFTDLEEKSKEIQAQKSFHFSGLLENKRKNRYVNISPYDDTRVKLLIDEDDEIGSDYINASYVKGYSGGIEYIATQGPLPTTCRDFWKMVIQENVTIIVMVAQFIEKNKQKCYKYFPNNHENLIISDDMEIRCSTELHFGTYLVRNLQVRKDSLQVNVTHMQFLEWPDFNVPTGTEHMLQFIYQIRERLRIEGGIVIVHCSAGVGRTGTLIAADMLLQNVNAGKQIDVFNTVLELRKQRVMMVQTAEQYVYLHRLVADHIDRPPTPDMNEASDPFYENMDMINNQSESQSNSKRKEEESEF</sequence>
<dbReference type="SMART" id="SM00194">
    <property type="entry name" value="PTPc"/>
    <property type="match status" value="1"/>
</dbReference>
<feature type="compositionally biased region" description="Polar residues" evidence="11">
    <location>
        <begin position="1440"/>
        <end position="1450"/>
    </location>
</feature>
<name>A0A9P0GBS2_9CUCU</name>
<feature type="domain" description="Fibronectin type-III" evidence="16">
    <location>
        <begin position="641"/>
        <end position="737"/>
    </location>
</feature>
<reference evidence="17" key="1">
    <citation type="submission" date="2022-01" db="EMBL/GenBank/DDBJ databases">
        <authorList>
            <person name="King R."/>
        </authorList>
    </citation>
    <scope>NUCLEOTIDE SEQUENCE</scope>
</reference>
<dbReference type="Pfam" id="PF00102">
    <property type="entry name" value="Y_phosphatase"/>
    <property type="match status" value="1"/>
</dbReference>
<keyword evidence="4 13" id="KW-0732">Signal</keyword>
<dbReference type="FunFam" id="3.90.190.10:FF:000102">
    <property type="entry name" value="Receptor-type tyrosine-protein phosphatase"/>
    <property type="match status" value="1"/>
</dbReference>
<evidence type="ECO:0000256" key="3">
    <source>
        <dbReference type="ARBA" id="ARBA00022692"/>
    </source>
</evidence>
<evidence type="ECO:0000256" key="9">
    <source>
        <dbReference type="ARBA" id="ARBA00023180"/>
    </source>
</evidence>
<feature type="transmembrane region" description="Helical" evidence="12">
    <location>
        <begin position="1086"/>
        <end position="1110"/>
    </location>
</feature>
<dbReference type="InterPro" id="IPR036116">
    <property type="entry name" value="FN3_sf"/>
</dbReference>
<evidence type="ECO:0000259" key="15">
    <source>
        <dbReference type="PROSITE" id="PS50056"/>
    </source>
</evidence>
<keyword evidence="3 12" id="KW-0812">Transmembrane</keyword>
<evidence type="ECO:0000256" key="1">
    <source>
        <dbReference type="ARBA" id="ARBA00004167"/>
    </source>
</evidence>
<feature type="domain" description="Fibronectin type-III" evidence="16">
    <location>
        <begin position="738"/>
        <end position="847"/>
    </location>
</feature>
<evidence type="ECO:0000256" key="13">
    <source>
        <dbReference type="SAM" id="SignalP"/>
    </source>
</evidence>
<dbReference type="InterPro" id="IPR003595">
    <property type="entry name" value="Tyr_Pase_cat"/>
</dbReference>
<dbReference type="Gene3D" id="3.90.190.10">
    <property type="entry name" value="Protein tyrosine phosphatase superfamily"/>
    <property type="match status" value="1"/>
</dbReference>
<feature type="signal peptide" evidence="13">
    <location>
        <begin position="1"/>
        <end position="18"/>
    </location>
</feature>
<feature type="domain" description="Tyrosine specific protein phosphatases" evidence="15">
    <location>
        <begin position="1335"/>
        <end position="1409"/>
    </location>
</feature>
<dbReference type="GO" id="GO:0009653">
    <property type="term" value="P:anatomical structure morphogenesis"/>
    <property type="evidence" value="ECO:0007669"/>
    <property type="project" value="UniProtKB-ARBA"/>
</dbReference>
<keyword evidence="5" id="KW-0378">Hydrolase</keyword>
<dbReference type="PROSITE" id="PS50853">
    <property type="entry name" value="FN3"/>
    <property type="match status" value="3"/>
</dbReference>
<evidence type="ECO:0000313" key="17">
    <source>
        <dbReference type="EMBL" id="CAH1104090.1"/>
    </source>
</evidence>
<accession>A0A9P0GBS2</accession>
<dbReference type="PANTHER" id="PTHR46957">
    <property type="entry name" value="CYTOKINE RECEPTOR"/>
    <property type="match status" value="1"/>
</dbReference>
<dbReference type="PRINTS" id="PR00700">
    <property type="entry name" value="PRTYPHPHTASE"/>
</dbReference>
<evidence type="ECO:0000256" key="8">
    <source>
        <dbReference type="ARBA" id="ARBA00023136"/>
    </source>
</evidence>
<evidence type="ECO:0000256" key="4">
    <source>
        <dbReference type="ARBA" id="ARBA00022729"/>
    </source>
</evidence>
<evidence type="ECO:0000256" key="6">
    <source>
        <dbReference type="ARBA" id="ARBA00022912"/>
    </source>
</evidence>
<dbReference type="SUPFAM" id="SSF49265">
    <property type="entry name" value="Fibronectin type III"/>
    <property type="match status" value="4"/>
</dbReference>